<accession>A0A5N7MRK8</accession>
<dbReference type="RefSeq" id="WP_152716052.1">
    <property type="nucleotide sequence ID" value="NZ_VOSJ01000239.1"/>
</dbReference>
<keyword evidence="3" id="KW-1185">Reference proteome</keyword>
<protein>
    <recommendedName>
        <fullName evidence="1">Transposase DDE domain-containing protein</fullName>
    </recommendedName>
</protein>
<reference evidence="2 3" key="1">
    <citation type="journal article" date="2019" name="Syst. Appl. Microbiol.">
        <title>Microvirga tunisiensis sp. nov., a root nodule symbiotic bacterium isolated from Lupinus micranthus and L. luteus grown in Northern Tunisia.</title>
        <authorList>
            <person name="Msaddak A."/>
            <person name="Rejili M."/>
            <person name="Duran D."/>
            <person name="Mars M."/>
            <person name="Palacios J.M."/>
            <person name="Ruiz-Argueso T."/>
            <person name="Rey L."/>
            <person name="Imperial J."/>
        </authorList>
    </citation>
    <scope>NUCLEOTIDE SEQUENCE [LARGE SCALE GENOMIC DNA]</scope>
    <source>
        <strain evidence="2 3">Lmie10</strain>
    </source>
</reference>
<feature type="domain" description="Transposase DDE" evidence="1">
    <location>
        <begin position="47"/>
        <end position="162"/>
    </location>
</feature>
<dbReference type="PANTHER" id="PTHR33408:SF2">
    <property type="entry name" value="TRANSPOSASE DDE DOMAIN-CONTAINING PROTEIN"/>
    <property type="match status" value="1"/>
</dbReference>
<comment type="caution">
    <text evidence="2">The sequence shown here is derived from an EMBL/GenBank/DDBJ whole genome shotgun (WGS) entry which is preliminary data.</text>
</comment>
<dbReference type="InterPro" id="IPR025668">
    <property type="entry name" value="Tnp_DDE_dom"/>
</dbReference>
<name>A0A5N7MRK8_9HYPH</name>
<proteinExistence type="predicted"/>
<sequence length="176" mass="19983">MGERLVMQESLFYEFQLEDHVPSDHLLRRMVDFSYNPEADTYTYTEGKTLTTSGTVVNAGTTRLYRGSTFDCGPCPLKEQCCPNTPARKIPRSIYEHAREVVRSLRGTPAFERSRQGRKRIEMLFAHLKRILKMGRLRLCGPCGAQDEFLLAATAQNLRKLAKLVTSPGPQMIQEA</sequence>
<evidence type="ECO:0000313" key="3">
    <source>
        <dbReference type="Proteomes" id="UP000403266"/>
    </source>
</evidence>
<dbReference type="PANTHER" id="PTHR33408">
    <property type="entry name" value="TRANSPOSASE"/>
    <property type="match status" value="1"/>
</dbReference>
<evidence type="ECO:0000259" key="1">
    <source>
        <dbReference type="Pfam" id="PF13751"/>
    </source>
</evidence>
<dbReference type="AlphaFoldDB" id="A0A5N7MRK8"/>
<evidence type="ECO:0000313" key="2">
    <source>
        <dbReference type="EMBL" id="MPR29310.1"/>
    </source>
</evidence>
<dbReference type="OrthoDB" id="9774608at2"/>
<dbReference type="EMBL" id="VOSK01000217">
    <property type="protein sequence ID" value="MPR29310.1"/>
    <property type="molecule type" value="Genomic_DNA"/>
</dbReference>
<gene>
    <name evidence="2" type="ORF">FS320_30465</name>
</gene>
<dbReference type="Pfam" id="PF13751">
    <property type="entry name" value="DDE_Tnp_1_6"/>
    <property type="match status" value="1"/>
</dbReference>
<organism evidence="2 3">
    <name type="scientific">Microvirga tunisiensis</name>
    <dbReference type="NCBI Taxonomy" id="2108360"/>
    <lineage>
        <taxon>Bacteria</taxon>
        <taxon>Pseudomonadati</taxon>
        <taxon>Pseudomonadota</taxon>
        <taxon>Alphaproteobacteria</taxon>
        <taxon>Hyphomicrobiales</taxon>
        <taxon>Methylobacteriaceae</taxon>
        <taxon>Microvirga</taxon>
    </lineage>
</organism>
<dbReference type="Proteomes" id="UP000403266">
    <property type="component" value="Unassembled WGS sequence"/>
</dbReference>